<proteinExistence type="predicted"/>
<reference evidence="2" key="1">
    <citation type="submission" date="2019-09" db="EMBL/GenBank/DDBJ databases">
        <title>Characterisation of the sponge microbiome using genome-centric metagenomics.</title>
        <authorList>
            <person name="Engelberts J.P."/>
            <person name="Robbins S.J."/>
            <person name="De Goeij J.M."/>
            <person name="Aranda M."/>
            <person name="Bell S.C."/>
            <person name="Webster N.S."/>
        </authorList>
    </citation>
    <scope>NUCLEOTIDE SEQUENCE</scope>
    <source>
        <strain evidence="2">SB0662_bin_9</strain>
    </source>
</reference>
<comment type="caution">
    <text evidence="2">The sequence shown here is derived from an EMBL/GenBank/DDBJ whole genome shotgun (WGS) entry which is preliminary data.</text>
</comment>
<dbReference type="SUPFAM" id="SSF55874">
    <property type="entry name" value="ATPase domain of HSP90 chaperone/DNA topoisomerase II/histidine kinase"/>
    <property type="match status" value="1"/>
</dbReference>
<sequence length="1129" mass="128956">MSGEYEQIPESFIKELEAKRKRLVEAQEENGVNLDALVDFLYPDTAHLVFELLQNAEDAGALSVCFELGKNKLSFIHDGRPFSKEDLDSITNYFRSAKYEKEDTIGRFGIGFKSVFVCTETPRIYSDTVAFEIVDRIVPKAIPQPTSSILLSDRQTVFDLPFNSTIKTSDDVREEIRLGLARMSVMSVLHLESIKTIEWRTEDGDSGWIKRVELDDGVVQVDSKRPSGEERCWFLRFREPYAEGTSMHLDVVFELQEKELEQETLSKFGEALADRYRIVPSENGSVAVFFPAEKETSNLRFHLHAPFIPELSRASIKEHPHNTALIGRLAELVAESLSTIRDMDFLDREFLGVLPNSKDPLPEAYKPFHEAVVQAMREEPLVPMQGGGYERATRLLQGPANFKECLSVKDVRFLISGWDYEKNTLQRAVLWSVLSQGDWGGDSSLRKIDRSTELSSNCQGWAVAATQSNTAVDRLLDDLTIRKFEIGWVVPPDSKTHAEITKWIATHDASWHRAYYALVDRHWDASHDTYERLRALPIVRTQADQYRLAAECYFAHDGDDAPEGITVVDPDTYSSGTRAKAAKAGLERLGIKEIDEVTRAVGILNAYYVGYGGQSSRLPWDRHRVHIENFIRLAKQEQITVVKFHEYSLLLDSDKEWKRPRDLYVGNEYVNASAAPYYQSLKRHVDRTEIPNEQVLRYEIDARYRNISGFSEFAKCIGVTYSIPISKTVCRRNPDWNYLQSGGGAYPTHYRTDRDWHIPNLDAMLQRLEQAGQSEAEREDLARAIHAALDETREHTWPPPEHVVSEQDVSGLLVAVYRMNASASFRTTPSQLVFALRKYAWVPQVQDRNGLVFVKPREARSDRLPEGFAFDSGWAWIRATEFGAEHREVDVKIVEERPALAEADQEASARVVGFPNLKAAEEGRRFAALPEEQKKEFWERLESKERRIRDFDSSPNPERRRAMAKREAEIAPDRVTELRDRSVLIESGRLREEARSMLQAYYEPHAHQSLCQVSDCKDRSFKRENGTWYFEAVRFLGLRKMHASDHLALCPRHAAMFQHVNESKEGLKREFTMRCASGKNGTLTIPVVLAGKDVEVFLHPNHAIDLEAALKVESSGERDTEDDRPLEVC</sequence>
<dbReference type="InterPro" id="IPR052957">
    <property type="entry name" value="Auxin_embryo_med"/>
</dbReference>
<dbReference type="InterPro" id="IPR058210">
    <property type="entry name" value="SACS/Nov_dom"/>
</dbReference>
<evidence type="ECO:0000259" key="1">
    <source>
        <dbReference type="Pfam" id="PF25794"/>
    </source>
</evidence>
<dbReference type="PANTHER" id="PTHR32387:SF0">
    <property type="entry name" value="PROTEIN NO VEIN"/>
    <property type="match status" value="1"/>
</dbReference>
<dbReference type="EMBL" id="VXPY01000104">
    <property type="protein sequence ID" value="MYD91594.1"/>
    <property type="molecule type" value="Genomic_DNA"/>
</dbReference>
<feature type="domain" description="Sacsin/Nov" evidence="1">
    <location>
        <begin position="42"/>
        <end position="135"/>
    </location>
</feature>
<dbReference type="InterPro" id="IPR036890">
    <property type="entry name" value="HATPase_C_sf"/>
</dbReference>
<keyword evidence="2" id="KW-0067">ATP-binding</keyword>
<evidence type="ECO:0000313" key="2">
    <source>
        <dbReference type="EMBL" id="MYD91594.1"/>
    </source>
</evidence>
<dbReference type="AlphaFoldDB" id="A0A6B1DZ20"/>
<keyword evidence="2" id="KW-0547">Nucleotide-binding</keyword>
<name>A0A6B1DZ20_9CHLR</name>
<dbReference type="NCBIfam" id="NF047352">
    <property type="entry name" value="P_loop_sacsin"/>
    <property type="match status" value="1"/>
</dbReference>
<organism evidence="2">
    <name type="scientific">Caldilineaceae bacterium SB0662_bin_9</name>
    <dbReference type="NCBI Taxonomy" id="2605258"/>
    <lineage>
        <taxon>Bacteria</taxon>
        <taxon>Bacillati</taxon>
        <taxon>Chloroflexota</taxon>
        <taxon>Caldilineae</taxon>
        <taxon>Caldilineales</taxon>
        <taxon>Caldilineaceae</taxon>
    </lineage>
</organism>
<dbReference type="Pfam" id="PF25794">
    <property type="entry name" value="SACS"/>
    <property type="match status" value="1"/>
</dbReference>
<accession>A0A6B1DZ20</accession>
<protein>
    <submittedName>
        <fullName evidence="2">ATP-binding protein</fullName>
    </submittedName>
</protein>
<dbReference type="PANTHER" id="PTHR32387">
    <property type="entry name" value="WU:FJ29H11"/>
    <property type="match status" value="1"/>
</dbReference>
<dbReference type="GO" id="GO:0005524">
    <property type="term" value="F:ATP binding"/>
    <property type="evidence" value="ECO:0007669"/>
    <property type="project" value="UniProtKB-KW"/>
</dbReference>
<dbReference type="Gene3D" id="3.30.565.10">
    <property type="entry name" value="Histidine kinase-like ATPase, C-terminal domain"/>
    <property type="match status" value="1"/>
</dbReference>
<gene>
    <name evidence="2" type="ORF">F4Y08_14900</name>
</gene>